<evidence type="ECO:0000256" key="1">
    <source>
        <dbReference type="SAM" id="MobiDB-lite"/>
    </source>
</evidence>
<organism evidence="2 3">
    <name type="scientific">Prorocentrum cordatum</name>
    <dbReference type="NCBI Taxonomy" id="2364126"/>
    <lineage>
        <taxon>Eukaryota</taxon>
        <taxon>Sar</taxon>
        <taxon>Alveolata</taxon>
        <taxon>Dinophyceae</taxon>
        <taxon>Prorocentrales</taxon>
        <taxon>Prorocentraceae</taxon>
        <taxon>Prorocentrum</taxon>
    </lineage>
</organism>
<feature type="region of interest" description="Disordered" evidence="1">
    <location>
        <begin position="648"/>
        <end position="755"/>
    </location>
</feature>
<feature type="compositionally biased region" description="Low complexity" evidence="1">
    <location>
        <begin position="489"/>
        <end position="501"/>
    </location>
</feature>
<dbReference type="PANTHER" id="PTHR31711">
    <property type="entry name" value="ARGININE AND GLUTAMATE-RICH PROTEIN 1"/>
    <property type="match status" value="1"/>
</dbReference>
<dbReference type="Pfam" id="PF15346">
    <property type="entry name" value="ARGLU"/>
    <property type="match status" value="1"/>
</dbReference>
<gene>
    <name evidence="2" type="ORF">PCOR1329_LOCUS44051</name>
</gene>
<reference evidence="2" key="1">
    <citation type="submission" date="2023-10" db="EMBL/GenBank/DDBJ databases">
        <authorList>
            <person name="Chen Y."/>
            <person name="Shah S."/>
            <person name="Dougan E. K."/>
            <person name="Thang M."/>
            <person name="Chan C."/>
        </authorList>
    </citation>
    <scope>NUCLEOTIDE SEQUENCE [LARGE SCALE GENOMIC DNA]</scope>
</reference>
<dbReference type="Gene3D" id="3.40.30.10">
    <property type="entry name" value="Glutaredoxin"/>
    <property type="match status" value="1"/>
</dbReference>
<accession>A0ABN9U0B0</accession>
<protein>
    <submittedName>
        <fullName evidence="2">Uncharacterized protein</fullName>
    </submittedName>
</protein>
<evidence type="ECO:0000313" key="3">
    <source>
        <dbReference type="Proteomes" id="UP001189429"/>
    </source>
</evidence>
<name>A0ABN9U0B0_9DINO</name>
<feature type="compositionally biased region" description="Basic and acidic residues" evidence="1">
    <location>
        <begin position="648"/>
        <end position="734"/>
    </location>
</feature>
<feature type="region of interest" description="Disordered" evidence="1">
    <location>
        <begin position="321"/>
        <end position="357"/>
    </location>
</feature>
<proteinExistence type="predicted"/>
<sequence length="755" mass="82172">MWKYIYEAHGDWLALAYSAQEAKQRLERQFQVSGIPSLVVIDPLGRQAVRDARGEVMASAQNSTQVLTTYLRWKAAAGATGVPAAPAAVAPGELPAGLRVRIRGLTGAAEHNGVEGVIKGYSREKGRYVVDLDDGDRSLSLRAANLLQLLPLRVRAADEGHACNGGDAGGEGAGAGGAWTEGVIEDFDDEAGEIVFTAGGNGERRRGAPARSALAVGRAPRGADGLQPVRCLPDLARKKLSARTVASSDHCFLPPLERQRARLALRGPSGPPPAGAHCRRPRAGRRAPARHAAVALAGARAAVEIGRGPVRARAAVEGPVAAGGSAQTQRSAQSVPGQAGTPRGCALEHGARTRGGCPAAEGTLRPLDQRRLTVGYSVAAPPFFFLEIAAVLWEIPSSAEPRSSASGPASAAGCLRARAGSSVAGLRGGGAARVSRRGGCWPGSRFVGRASLGSARGGRGSPKRGSPKRAQVVRSSSSPKRPAKRGSPKRVTAARSSSSPKRPAPRRSREREAKREAPADRAARLRAELAAERRDKDRGRKDADRDRDAEKRREREKKERVKEKSREREKSQEKSPPPPPRDEKEELAKRERQKALEDMLVEEEVARRCDAELQRRFEQTIASEAFKQMVREKVEQRKEQLEKVMLEEAEEKKREIEEADRARKEAQAAEERRLEEDRKKEQDKLREIEMKGAEERAAKEAARLQELERKQQEERARQRLREEEEKKKREEKAKMLNVGGGQRKSVGFSMKKSVL</sequence>
<dbReference type="InterPro" id="IPR033371">
    <property type="entry name" value="ARGLU1"/>
</dbReference>
<evidence type="ECO:0000313" key="2">
    <source>
        <dbReference type="EMBL" id="CAK0852086.1"/>
    </source>
</evidence>
<dbReference type="EMBL" id="CAUYUJ010015292">
    <property type="protein sequence ID" value="CAK0852086.1"/>
    <property type="molecule type" value="Genomic_DNA"/>
</dbReference>
<feature type="region of interest" description="Disordered" evidence="1">
    <location>
        <begin position="445"/>
        <end position="595"/>
    </location>
</feature>
<dbReference type="Proteomes" id="UP001189429">
    <property type="component" value="Unassembled WGS sequence"/>
</dbReference>
<feature type="compositionally biased region" description="Polar residues" evidence="1">
    <location>
        <begin position="325"/>
        <end position="336"/>
    </location>
</feature>
<feature type="compositionally biased region" description="Basic and acidic residues" evidence="1">
    <location>
        <begin position="580"/>
        <end position="595"/>
    </location>
</feature>
<feature type="compositionally biased region" description="Basic and acidic residues" evidence="1">
    <location>
        <begin position="507"/>
        <end position="573"/>
    </location>
</feature>
<dbReference type="PANTHER" id="PTHR31711:SF1">
    <property type="entry name" value="ARGININE AND GLUTAMATE-RICH PROTEIN 1"/>
    <property type="match status" value="1"/>
</dbReference>
<keyword evidence="3" id="KW-1185">Reference proteome</keyword>
<comment type="caution">
    <text evidence="2">The sequence shown here is derived from an EMBL/GenBank/DDBJ whole genome shotgun (WGS) entry which is preliminary data.</text>
</comment>